<name>A0ABY4CC01_9BACT</name>
<feature type="domain" description="Dystroglycan-type cadherin-like" evidence="1">
    <location>
        <begin position="221"/>
        <end position="319"/>
    </location>
</feature>
<reference evidence="2" key="1">
    <citation type="submission" date="2022-03" db="EMBL/GenBank/DDBJ databases">
        <title>Genome Identification and Characterization of new species Bdellovibrio reynosense LBG001 sp. nov. from a Mexico soil sample.</title>
        <authorList>
            <person name="Camilli A."/>
            <person name="Ajao Y."/>
            <person name="Guo X."/>
        </authorList>
    </citation>
    <scope>NUCLEOTIDE SEQUENCE</scope>
    <source>
        <strain evidence="2">LBG001</strain>
    </source>
</reference>
<dbReference type="InterPro" id="IPR013783">
    <property type="entry name" value="Ig-like_fold"/>
</dbReference>
<dbReference type="Pfam" id="PF05345">
    <property type="entry name" value="He_PIG"/>
    <property type="match status" value="1"/>
</dbReference>
<dbReference type="Pfam" id="PF17963">
    <property type="entry name" value="Big_9"/>
    <property type="match status" value="1"/>
</dbReference>
<evidence type="ECO:0000313" key="2">
    <source>
        <dbReference type="EMBL" id="UOF02472.1"/>
    </source>
</evidence>
<dbReference type="InterPro" id="IPR006644">
    <property type="entry name" value="Cadg"/>
</dbReference>
<dbReference type="RefSeq" id="WP_243539994.1">
    <property type="nucleotide sequence ID" value="NZ_CP093442.1"/>
</dbReference>
<feature type="domain" description="Dystroglycan-type cadherin-like" evidence="1">
    <location>
        <begin position="432"/>
        <end position="530"/>
    </location>
</feature>
<dbReference type="Proteomes" id="UP000830116">
    <property type="component" value="Chromosome"/>
</dbReference>
<keyword evidence="3" id="KW-1185">Reference proteome</keyword>
<dbReference type="SUPFAM" id="SSF49313">
    <property type="entry name" value="Cadherin-like"/>
    <property type="match status" value="2"/>
</dbReference>
<accession>A0ABY4CC01</accession>
<evidence type="ECO:0000313" key="3">
    <source>
        <dbReference type="Proteomes" id="UP000830116"/>
    </source>
</evidence>
<organism evidence="2 3">
    <name type="scientific">Bdellovibrio reynosensis</name>
    <dbReference type="NCBI Taxonomy" id="2835041"/>
    <lineage>
        <taxon>Bacteria</taxon>
        <taxon>Pseudomonadati</taxon>
        <taxon>Bdellovibrionota</taxon>
        <taxon>Bdellovibrionia</taxon>
        <taxon>Bdellovibrionales</taxon>
        <taxon>Pseudobdellovibrionaceae</taxon>
        <taxon>Bdellovibrio</taxon>
    </lineage>
</organism>
<protein>
    <submittedName>
        <fullName evidence="2">Ig-like domain-containing protein</fullName>
    </submittedName>
</protein>
<gene>
    <name evidence="2" type="ORF">MNR06_05850</name>
</gene>
<proteinExistence type="predicted"/>
<dbReference type="InterPro" id="IPR015919">
    <property type="entry name" value="Cadherin-like_sf"/>
</dbReference>
<sequence>MLARTFLITSLLVLVGCMNGGFETLSSALKLKTTLKAAYKTTDVIALQWQVAKGDQAPEYLQLEVSTDDGKTWTVHQENIEPTGLYDWDLSPLLPGTYKVALVTFIKGTSERFILGSIFIDNQVPVVGADQSISVTEDTVKTFDINLPVENDQYTLSIVSAPTKGSLTGCTDGGSTLQCVYTTSADNDLDDQFTYKIVDRAGYESAIGTVNFDLQPLNDVPVITTLACAASAGENVLYSCTISATDVDLPSPLTLSYQLDPATTCGPWLTIDSSTGVVSGTPAGSDVGTSCTVEVYAEDDVSGQSQHFAWSLAIENSPPIIILTGGPYSINEDAGLATVIPAGNISSIEEGGASTYSLSTPSVSGDLCEDHTAAPLATNLSIDSSTGAVSFRPQANYQGTCYIRVNLTDSFPSTGYLDVPIQVNNQQDAPAVATNLTPCAAAITEDVPYTCTVTITDPDPEVLTLSRHASDTCGWISETYGADNRTVTFSGTPNDSDVGVCILALEAADPLAANHMQSLSITVNNAEPTLTIAAPTTLVEDVETMPATVLTDVQVVSLDETHGTYSLDFTGLTGTACNDAAVIAVPSDFSINSTTGAVTFLPRADYFGTCYANIQFDDGNGAGNSIDTKEVTFVVDPVNDAPQITAIPTSHEILLNPSGATTSSFNLTIDVGPANENSQSLQLICTNSNTSRLTVDCTQNRNGDGVLTVNLSAIAGLDTSAIVTVKVKDSAAGTDESTVATIHVSVTDAVVLSAIAASTNNYNIYDQAVAQYSTGVATSTRTFVVTVNPGVTVSSADPSLPAMRTGSLVAGARVRLINKGSIIGAAGAGGSSAFAATGAQRMGQHGGTAFKIEALYAQVDILNDGFIFGGGGGGGRGGTDNTDAGAGGAGGRGEDAVANVNGTAGALAGGSGGNKATSLIYGTTPAADYAPSNGIGPTDGMAGQGGSSCLIGTALGNSAGEAYFGRGGFGAGFGGGAGACSVTYGGGGGGGYYGGGGGSGGLADNQDAGNVNTDTNGYNGGHGGAAIEVPTSVNSPSDINIDITPGATSKIAGCVWNDFSGVYLVSVTSDSDVNNRALTFSSTTSLDVSAPPGIKFWNNGRGKAYR</sequence>
<evidence type="ECO:0000259" key="1">
    <source>
        <dbReference type="SMART" id="SM00736"/>
    </source>
</evidence>
<dbReference type="PROSITE" id="PS51257">
    <property type="entry name" value="PROKAR_LIPOPROTEIN"/>
    <property type="match status" value="1"/>
</dbReference>
<dbReference type="EMBL" id="CP093442">
    <property type="protein sequence ID" value="UOF02472.1"/>
    <property type="molecule type" value="Genomic_DNA"/>
</dbReference>
<dbReference type="SMART" id="SM00736">
    <property type="entry name" value="CADG"/>
    <property type="match status" value="2"/>
</dbReference>
<dbReference type="Gene3D" id="2.60.40.10">
    <property type="entry name" value="Immunoglobulins"/>
    <property type="match status" value="2"/>
</dbReference>